<dbReference type="GeneID" id="54587424"/>
<feature type="region of interest" description="Disordered" evidence="2">
    <location>
        <begin position="181"/>
        <end position="258"/>
    </location>
</feature>
<feature type="compositionally biased region" description="Polar residues" evidence="2">
    <location>
        <begin position="67"/>
        <end position="81"/>
    </location>
</feature>
<feature type="compositionally biased region" description="Basic and acidic residues" evidence="2">
    <location>
        <begin position="127"/>
        <end position="141"/>
    </location>
</feature>
<evidence type="ECO:0000256" key="2">
    <source>
        <dbReference type="SAM" id="MobiDB-lite"/>
    </source>
</evidence>
<feature type="region of interest" description="Disordered" evidence="2">
    <location>
        <begin position="433"/>
        <end position="482"/>
    </location>
</feature>
<accession>A0A6A6HXJ7</accession>
<feature type="compositionally biased region" description="Basic and acidic residues" evidence="2">
    <location>
        <begin position="205"/>
        <end position="224"/>
    </location>
</feature>
<evidence type="ECO:0000313" key="4">
    <source>
        <dbReference type="Proteomes" id="UP000800094"/>
    </source>
</evidence>
<organism evidence="3 4">
    <name type="scientific">Trematosphaeria pertusa</name>
    <dbReference type="NCBI Taxonomy" id="390896"/>
    <lineage>
        <taxon>Eukaryota</taxon>
        <taxon>Fungi</taxon>
        <taxon>Dikarya</taxon>
        <taxon>Ascomycota</taxon>
        <taxon>Pezizomycotina</taxon>
        <taxon>Dothideomycetes</taxon>
        <taxon>Pleosporomycetidae</taxon>
        <taxon>Pleosporales</taxon>
        <taxon>Massarineae</taxon>
        <taxon>Trematosphaeriaceae</taxon>
        <taxon>Trematosphaeria</taxon>
    </lineage>
</organism>
<feature type="compositionally biased region" description="Basic and acidic residues" evidence="2">
    <location>
        <begin position="698"/>
        <end position="721"/>
    </location>
</feature>
<keyword evidence="4" id="KW-1185">Reference proteome</keyword>
<feature type="region of interest" description="Disordered" evidence="2">
    <location>
        <begin position="1"/>
        <end position="154"/>
    </location>
</feature>
<feature type="region of interest" description="Disordered" evidence="2">
    <location>
        <begin position="614"/>
        <end position="680"/>
    </location>
</feature>
<dbReference type="Proteomes" id="UP000800094">
    <property type="component" value="Unassembled WGS sequence"/>
</dbReference>
<feature type="compositionally biased region" description="Basic and acidic residues" evidence="2">
    <location>
        <begin position="829"/>
        <end position="838"/>
    </location>
</feature>
<feature type="compositionally biased region" description="Polar residues" evidence="2">
    <location>
        <begin position="232"/>
        <end position="254"/>
    </location>
</feature>
<dbReference type="RefSeq" id="XP_033677327.1">
    <property type="nucleotide sequence ID" value="XM_033834094.1"/>
</dbReference>
<reference evidence="3" key="1">
    <citation type="journal article" date="2020" name="Stud. Mycol.">
        <title>101 Dothideomycetes genomes: a test case for predicting lifestyles and emergence of pathogens.</title>
        <authorList>
            <person name="Haridas S."/>
            <person name="Albert R."/>
            <person name="Binder M."/>
            <person name="Bloem J."/>
            <person name="Labutti K."/>
            <person name="Salamov A."/>
            <person name="Andreopoulos B."/>
            <person name="Baker S."/>
            <person name="Barry K."/>
            <person name="Bills G."/>
            <person name="Bluhm B."/>
            <person name="Cannon C."/>
            <person name="Castanera R."/>
            <person name="Culley D."/>
            <person name="Daum C."/>
            <person name="Ezra D."/>
            <person name="Gonzalez J."/>
            <person name="Henrissat B."/>
            <person name="Kuo A."/>
            <person name="Liang C."/>
            <person name="Lipzen A."/>
            <person name="Lutzoni F."/>
            <person name="Magnuson J."/>
            <person name="Mondo S."/>
            <person name="Nolan M."/>
            <person name="Ohm R."/>
            <person name="Pangilinan J."/>
            <person name="Park H.-J."/>
            <person name="Ramirez L."/>
            <person name="Alfaro M."/>
            <person name="Sun H."/>
            <person name="Tritt A."/>
            <person name="Yoshinaga Y."/>
            <person name="Zwiers L.-H."/>
            <person name="Turgeon B."/>
            <person name="Goodwin S."/>
            <person name="Spatafora J."/>
            <person name="Crous P."/>
            <person name="Grigoriev I."/>
        </authorList>
    </citation>
    <scope>NUCLEOTIDE SEQUENCE</scope>
    <source>
        <strain evidence="3">CBS 122368</strain>
    </source>
</reference>
<dbReference type="AlphaFoldDB" id="A0A6A6HXJ7"/>
<feature type="compositionally biased region" description="Basic and acidic residues" evidence="2">
    <location>
        <begin position="450"/>
        <end position="463"/>
    </location>
</feature>
<feature type="coiled-coil region" evidence="1">
    <location>
        <begin position="542"/>
        <end position="569"/>
    </location>
</feature>
<dbReference type="EMBL" id="ML987208">
    <property type="protein sequence ID" value="KAF2242323.1"/>
    <property type="molecule type" value="Genomic_DNA"/>
</dbReference>
<gene>
    <name evidence="3" type="ORF">BU26DRAFT_571003</name>
</gene>
<name>A0A6A6HXJ7_9PLEO</name>
<feature type="compositionally biased region" description="Basic and acidic residues" evidence="2">
    <location>
        <begin position="788"/>
        <end position="802"/>
    </location>
</feature>
<feature type="region of interest" description="Disordered" evidence="2">
    <location>
        <begin position="693"/>
        <end position="904"/>
    </location>
</feature>
<feature type="compositionally biased region" description="Basic and acidic residues" evidence="2">
    <location>
        <begin position="627"/>
        <end position="660"/>
    </location>
</feature>
<evidence type="ECO:0000256" key="1">
    <source>
        <dbReference type="SAM" id="Coils"/>
    </source>
</evidence>
<feature type="compositionally biased region" description="Polar residues" evidence="2">
    <location>
        <begin position="1"/>
        <end position="12"/>
    </location>
</feature>
<evidence type="ECO:0000313" key="3">
    <source>
        <dbReference type="EMBL" id="KAF2242323.1"/>
    </source>
</evidence>
<proteinExistence type="predicted"/>
<feature type="compositionally biased region" description="Basic and acidic residues" evidence="2">
    <location>
        <begin position="765"/>
        <end position="774"/>
    </location>
</feature>
<sequence>MPGTPQVVSNVSVAMPSQHFPPTPAQSLKRDRESDYSDEGIAHLSGHDSSRDVNLEDERPTERTKVNSELSSPPLSASTVSLPGKLGEDPVQPNADEPALMVSEGAQSMLTPSPERPQSCPANLRSLSKDKGVVEESRKSDGWSGETSLDGGDLGAFRQTSKATGYLVNSLLQETDDEILGESSGSASHVPGSEHAGGIDVREDDDTRLHRNMEEEEQIGRAEPDVECEDQSLPQEVPSQNGCTDIDYTTSESQPHGAGIRKTEQGFIQLPSFIEWQAGSLDAGSDESLYTSGPARIVQCFDGDKPVLALLLSHKLGTRMKDSCARGRDYLQFKHWAESELQEIASRRAEAKRFLCGRYKGPEDLPLAENARNTEKECDRRTRELYEEIRKAEETWHRYMRGIDYLHDNILIDCGVLPGFGNEPNGVIVGEDPGNAHKAVGRSGGSARGSLEENSEHIQKEETANAAPNGSDQPTPNPRPDTWALMNQNIDGKQRALRHAQENHDQHRLTYRRQFGEYVAQQFGRVGVDFAHEFGPIFVRRGQELTHALKKAEDEYDHAIAQAKEAGVNIVAVVPNAMANEYLDCEELDAMVMGKDEQRVQNWRNDAAVVTINVDPRPRSSGAAAISEREDANATEKTVRTDLERGEGSKSTQELDRCNREASAGTPTDKDETTAGNNDKACSVCPATLSEEGANQEIRLKNHDTDGDEPAYPRDKGRPETAPEPPTLFENANTAASRGDAPLIGNIDLDTPLPSNDGSFPGDHTNQETEHRVDSQPIESEPGSICDASKKEIVDSESKKNTDNANNRPEAARSDEASGQKIHTPVEAMAERRQEKSHGPLQQKEQPNSSELLLFDEDNAGSLQLPTEGILNNKVDPTSAEWNAETGAPTSKAQEEEADLNEID</sequence>
<dbReference type="OrthoDB" id="3694175at2759"/>
<feature type="compositionally biased region" description="Basic and acidic residues" evidence="2">
    <location>
        <begin position="45"/>
        <end position="66"/>
    </location>
</feature>
<protein>
    <submittedName>
        <fullName evidence="3">Uncharacterized protein</fullName>
    </submittedName>
</protein>
<keyword evidence="1" id="KW-0175">Coiled coil</keyword>